<evidence type="ECO:0000256" key="2">
    <source>
        <dbReference type="ARBA" id="ARBA00006472"/>
    </source>
</evidence>
<comment type="catalytic activity">
    <reaction evidence="1 4">
        <text>(4aS,6R)-4a-hydroxy-L-erythro-5,6,7,8-tetrahydrobiopterin = (6R)-L-erythro-6,7-dihydrobiopterin + H2O</text>
        <dbReference type="Rhea" id="RHEA:11920"/>
        <dbReference type="ChEBI" id="CHEBI:15377"/>
        <dbReference type="ChEBI" id="CHEBI:15642"/>
        <dbReference type="ChEBI" id="CHEBI:43120"/>
        <dbReference type="EC" id="4.2.1.96"/>
    </reaction>
</comment>
<dbReference type="SUPFAM" id="SSF55248">
    <property type="entry name" value="PCD-like"/>
    <property type="match status" value="1"/>
</dbReference>
<evidence type="ECO:0000256" key="3">
    <source>
        <dbReference type="ARBA" id="ARBA00023239"/>
    </source>
</evidence>
<evidence type="ECO:0000256" key="1">
    <source>
        <dbReference type="ARBA" id="ARBA00001554"/>
    </source>
</evidence>
<dbReference type="InterPro" id="IPR036428">
    <property type="entry name" value="PCD_sf"/>
</dbReference>
<comment type="caution">
    <text evidence="5">The sequence shown here is derived from an EMBL/GenBank/DDBJ whole genome shotgun (WGS) entry which is preliminary data.</text>
</comment>
<comment type="similarity">
    <text evidence="2 4">Belongs to the pterin-4-alpha-carbinolamine dehydratase family.</text>
</comment>
<dbReference type="Gene3D" id="3.30.1360.20">
    <property type="entry name" value="Transcriptional coactivator/pterin dehydratase"/>
    <property type="match status" value="1"/>
</dbReference>
<gene>
    <name evidence="5" type="primary">phhB</name>
    <name evidence="5" type="ORF">GCM10011613_13460</name>
</gene>
<reference evidence="6" key="1">
    <citation type="journal article" date="2019" name="Int. J. Syst. Evol. Microbiol.">
        <title>The Global Catalogue of Microorganisms (GCM) 10K type strain sequencing project: providing services to taxonomists for standard genome sequencing and annotation.</title>
        <authorList>
            <consortium name="The Broad Institute Genomics Platform"/>
            <consortium name="The Broad Institute Genome Sequencing Center for Infectious Disease"/>
            <person name="Wu L."/>
            <person name="Ma J."/>
        </authorList>
    </citation>
    <scope>NUCLEOTIDE SEQUENCE [LARGE SCALE GENOMIC DNA]</scope>
    <source>
        <strain evidence="6">KCTC 32239</strain>
    </source>
</reference>
<dbReference type="Proteomes" id="UP000619761">
    <property type="component" value="Unassembled WGS sequence"/>
</dbReference>
<proteinExistence type="inferred from homology"/>
<dbReference type="InterPro" id="IPR001533">
    <property type="entry name" value="Pterin_deHydtase"/>
</dbReference>
<protein>
    <recommendedName>
        <fullName evidence="4">Putative pterin-4-alpha-carbinolamine dehydratase</fullName>
        <shortName evidence="4">PHS</shortName>
        <ecNumber evidence="4">4.2.1.96</ecNumber>
    </recommendedName>
    <alternativeName>
        <fullName evidence="4">4-alpha-hydroxy-tetrahydropterin dehydratase</fullName>
    </alternativeName>
    <alternativeName>
        <fullName evidence="4">Pterin carbinolamine dehydratase</fullName>
        <shortName evidence="4">PCD</shortName>
    </alternativeName>
</protein>
<accession>A0ABQ3AXC3</accession>
<evidence type="ECO:0000313" key="5">
    <source>
        <dbReference type="EMBL" id="GGY70338.1"/>
    </source>
</evidence>
<dbReference type="NCBIfam" id="NF002016">
    <property type="entry name" value="PRK00823.1-1"/>
    <property type="match status" value="1"/>
</dbReference>
<dbReference type="PANTHER" id="PTHR42805:SF1">
    <property type="entry name" value="PTERIN-4-ALPHA-CARBINOLAMINE DEHYDRATASE-RELATED"/>
    <property type="match status" value="1"/>
</dbReference>
<dbReference type="EMBL" id="BMYZ01000001">
    <property type="protein sequence ID" value="GGY70338.1"/>
    <property type="molecule type" value="Genomic_DNA"/>
</dbReference>
<dbReference type="EC" id="4.2.1.96" evidence="4"/>
<keyword evidence="3 4" id="KW-0456">Lyase</keyword>
<dbReference type="InterPro" id="IPR050376">
    <property type="entry name" value="Pterin-4-alpha-carb_dehyd"/>
</dbReference>
<evidence type="ECO:0000256" key="4">
    <source>
        <dbReference type="HAMAP-Rule" id="MF_00434"/>
    </source>
</evidence>
<evidence type="ECO:0000313" key="6">
    <source>
        <dbReference type="Proteomes" id="UP000619761"/>
    </source>
</evidence>
<name>A0ABQ3AXC3_9GAMM</name>
<keyword evidence="6" id="KW-1185">Reference proteome</keyword>
<dbReference type="PANTHER" id="PTHR42805">
    <property type="entry name" value="PTERIN-4-ALPHA-CARBINOLAMINE DEHYDRATASE-RELATED"/>
    <property type="match status" value="1"/>
</dbReference>
<dbReference type="HAMAP" id="MF_00434">
    <property type="entry name" value="Pterin_4_alpha"/>
    <property type="match status" value="1"/>
</dbReference>
<sequence>MAQLINELSEKTCSACRVGAPLASATEIADVLNALPHWSAIEVDGIQQLTRIYKFKNFVAALEFTNLIGAVAEEYGHHPALLTEWGKVTVNWWTHKIKGLHENDLIMAAKTEKIFQAIDSTNL</sequence>
<dbReference type="Pfam" id="PF01329">
    <property type="entry name" value="Pterin_4a"/>
    <property type="match status" value="1"/>
</dbReference>
<dbReference type="CDD" id="cd00913">
    <property type="entry name" value="PCD_DCoH_subfamily_a"/>
    <property type="match status" value="1"/>
</dbReference>
<organism evidence="5 6">
    <name type="scientific">Cellvibrio zantedeschiae</name>
    <dbReference type="NCBI Taxonomy" id="1237077"/>
    <lineage>
        <taxon>Bacteria</taxon>
        <taxon>Pseudomonadati</taxon>
        <taxon>Pseudomonadota</taxon>
        <taxon>Gammaproteobacteria</taxon>
        <taxon>Cellvibrionales</taxon>
        <taxon>Cellvibrionaceae</taxon>
        <taxon>Cellvibrio</taxon>
    </lineage>
</organism>